<dbReference type="InterPro" id="IPR000160">
    <property type="entry name" value="GGDEF_dom"/>
</dbReference>
<keyword evidence="1" id="KW-0547">Nucleotide-binding</keyword>
<reference evidence="4" key="1">
    <citation type="journal article" date="2020" name="mSystems">
        <title>Genome- and Community-Level Interaction Insights into Carbon Utilization and Element Cycling Functions of Hydrothermarchaeota in Hydrothermal Sediment.</title>
        <authorList>
            <person name="Zhou Z."/>
            <person name="Liu Y."/>
            <person name="Xu W."/>
            <person name="Pan J."/>
            <person name="Luo Z.H."/>
            <person name="Li M."/>
        </authorList>
    </citation>
    <scope>NUCLEOTIDE SEQUENCE [LARGE SCALE GENOMIC DNA]</scope>
    <source>
        <strain evidence="4">SpSt-86</strain>
    </source>
</reference>
<evidence type="ECO:0000313" key="4">
    <source>
        <dbReference type="EMBL" id="HGZ79047.1"/>
    </source>
</evidence>
<dbReference type="GO" id="GO:0051607">
    <property type="term" value="P:defense response to virus"/>
    <property type="evidence" value="ECO:0007669"/>
    <property type="project" value="UniProtKB-KW"/>
</dbReference>
<dbReference type="InterPro" id="IPR043128">
    <property type="entry name" value="Rev_trsase/Diguanyl_cyclase"/>
</dbReference>
<gene>
    <name evidence="4" type="ORF">ENW55_03580</name>
</gene>
<dbReference type="Gene3D" id="3.30.70.270">
    <property type="match status" value="1"/>
</dbReference>
<feature type="domain" description="GGDEF" evidence="3">
    <location>
        <begin position="207"/>
        <end position="350"/>
    </location>
</feature>
<proteinExistence type="predicted"/>
<dbReference type="AlphaFoldDB" id="A0A832MPG4"/>
<accession>A0A832MPG4</accession>
<dbReference type="EMBL" id="DTKQ01000029">
    <property type="protein sequence ID" value="HGZ79047.1"/>
    <property type="molecule type" value="Genomic_DNA"/>
</dbReference>
<organism evidence="4">
    <name type="scientific">Pseudothermotoga hypogea</name>
    <dbReference type="NCBI Taxonomy" id="57487"/>
    <lineage>
        <taxon>Bacteria</taxon>
        <taxon>Thermotogati</taxon>
        <taxon>Thermotogota</taxon>
        <taxon>Thermotogae</taxon>
        <taxon>Thermotogales</taxon>
        <taxon>Thermotogaceae</taxon>
        <taxon>Pseudothermotoga</taxon>
    </lineage>
</organism>
<evidence type="ECO:0000256" key="1">
    <source>
        <dbReference type="ARBA" id="ARBA00022741"/>
    </source>
</evidence>
<protein>
    <recommendedName>
        <fullName evidence="3">GGDEF domain-containing protein</fullName>
    </recommendedName>
</protein>
<comment type="caution">
    <text evidence="4">The sequence shown here is derived from an EMBL/GenBank/DDBJ whole genome shotgun (WGS) entry which is preliminary data.</text>
</comment>
<sequence length="466" mass="53825">MKLLAYDVEHIKKYIFSGKHLKTVIGGSGLVRKFEKDIEEFFKNESDCEIVYNGGGNGLIRLPDQPDQVDERVVEFIKKKAEDYGLQVNISIVDPGEFEIDTLGFFDSLPESFGEIGKIMLKTGFALKKENQRLRKSRIIELDADRICEFCGKEEYEEDQIEFDENTEEERRICEKCKKRISFRQPDSESNINHIGEPPKGEEKENTYIAILYADGNSFGTVFEKLNSLEEYRHFSQAINTVVEKTSIDVAKAHAKRFAMPILGGDDIFLFLPPSSAINVLADLYESIKENLSRMIGEKSKNIDFSFALLVVPSSTPFLIEYEIASELLRKAKMRRNEEKGGYFVAFQYTSRFEPFRHDSGDRRRKSTMEIGEFLDLCELIKDLKRAGLNQNHMQRLMDIQEQEGSDLEKTINTLYFLLRAIDVKITKHDQSKLVKRYLDVIKKYDFKVFSDLFYFLLDFDGGGTQ</sequence>
<dbReference type="InterPro" id="IPR054767">
    <property type="entry name" value="Cas10-Cmr2_palm2"/>
</dbReference>
<evidence type="ECO:0000259" key="3">
    <source>
        <dbReference type="PROSITE" id="PS50887"/>
    </source>
</evidence>
<dbReference type="PROSITE" id="PS50887">
    <property type="entry name" value="GGDEF"/>
    <property type="match status" value="1"/>
</dbReference>
<name>A0A832MPG4_9THEM</name>
<dbReference type="GO" id="GO:0000166">
    <property type="term" value="F:nucleotide binding"/>
    <property type="evidence" value="ECO:0007669"/>
    <property type="project" value="UniProtKB-KW"/>
</dbReference>
<dbReference type="Pfam" id="PF22335">
    <property type="entry name" value="Cas10-Cmr2_palm2"/>
    <property type="match status" value="1"/>
</dbReference>
<keyword evidence="2" id="KW-0051">Antiviral defense</keyword>
<evidence type="ECO:0000256" key="2">
    <source>
        <dbReference type="ARBA" id="ARBA00023118"/>
    </source>
</evidence>